<comment type="caution">
    <text evidence="2">The sequence shown here is derived from an EMBL/GenBank/DDBJ whole genome shotgun (WGS) entry which is preliminary data.</text>
</comment>
<dbReference type="STRING" id="1120977.GCA_000619845_00154"/>
<feature type="region of interest" description="Disordered" evidence="1">
    <location>
        <begin position="1"/>
        <end position="59"/>
    </location>
</feature>
<protein>
    <submittedName>
        <fullName evidence="2">Uncharacterized protein</fullName>
    </submittedName>
</protein>
<reference evidence="2 3" key="1">
    <citation type="submission" date="2019-03" db="EMBL/GenBank/DDBJ databases">
        <title>Alkanindiges illinoisensis: a potential pathogenic isolated from ascites of a gastric cancer patient with abdominal metastasis.</title>
        <authorList>
            <person name="Hu X."/>
            <person name="Yang B."/>
            <person name="Yan X."/>
            <person name="Lin L."/>
            <person name="Zhao H."/>
            <person name="Zhou F."/>
            <person name="Su B."/>
            <person name="Chen J."/>
            <person name="Rui Y."/>
            <person name="Wang Q."/>
            <person name="Zheng L."/>
        </authorList>
    </citation>
    <scope>NUCLEOTIDE SEQUENCE [LARGE SCALE GENOMIC DNA]</scope>
    <source>
        <strain evidence="2 3">NFYY 23406</strain>
    </source>
</reference>
<proteinExistence type="predicted"/>
<dbReference type="OrthoDB" id="9829575at2"/>
<name>A0A4Y7XGZ7_9GAMM</name>
<sequence>MGDKTEAAWDKTKEVSSSVASNVKADTSKAAHATTDTVKSGWDKTRQAGETVADKAGNTSANVVNTTKSTSKKAYDKTINGSKKLASKTSHKINAGLTKTRQQIHTPATTVDVNHQTHVETGLGKAGVAGNARVDAR</sequence>
<gene>
    <name evidence="2" type="ORF">E2B99_00360</name>
</gene>
<dbReference type="AlphaFoldDB" id="A0A4Y7XGZ7"/>
<feature type="compositionally biased region" description="Polar residues" evidence="1">
    <location>
        <begin position="15"/>
        <end position="25"/>
    </location>
</feature>
<dbReference type="Proteomes" id="UP000297834">
    <property type="component" value="Unassembled WGS sequence"/>
</dbReference>
<keyword evidence="3" id="KW-1185">Reference proteome</keyword>
<dbReference type="Gene3D" id="1.10.287.700">
    <property type="entry name" value="Helix hairpin bin"/>
    <property type="match status" value="1"/>
</dbReference>
<dbReference type="EMBL" id="SNTY01000003">
    <property type="protein sequence ID" value="TEU30848.1"/>
    <property type="molecule type" value="Genomic_DNA"/>
</dbReference>
<organism evidence="2 3">
    <name type="scientific">Alkanindiges illinoisensis</name>
    <dbReference type="NCBI Taxonomy" id="197183"/>
    <lineage>
        <taxon>Bacteria</taxon>
        <taxon>Pseudomonadati</taxon>
        <taxon>Pseudomonadota</taxon>
        <taxon>Gammaproteobacteria</taxon>
        <taxon>Moraxellales</taxon>
        <taxon>Moraxellaceae</taxon>
        <taxon>Alkanindiges</taxon>
    </lineage>
</organism>
<evidence type="ECO:0000313" key="3">
    <source>
        <dbReference type="Proteomes" id="UP000297834"/>
    </source>
</evidence>
<feature type="compositionally biased region" description="Basic and acidic residues" evidence="1">
    <location>
        <begin position="1"/>
        <end position="14"/>
    </location>
</feature>
<evidence type="ECO:0000256" key="1">
    <source>
        <dbReference type="SAM" id="MobiDB-lite"/>
    </source>
</evidence>
<evidence type="ECO:0000313" key="2">
    <source>
        <dbReference type="EMBL" id="TEU30848.1"/>
    </source>
</evidence>
<dbReference type="RefSeq" id="WP_134243029.1">
    <property type="nucleotide sequence ID" value="NZ_SNTY01000003.1"/>
</dbReference>
<accession>A0A4Y7XGZ7</accession>